<feature type="repeat" description="ANK" evidence="3">
    <location>
        <begin position="193"/>
        <end position="225"/>
    </location>
</feature>
<keyword evidence="1" id="KW-0677">Repeat</keyword>
<dbReference type="SMART" id="SM00248">
    <property type="entry name" value="ANK"/>
    <property type="match status" value="5"/>
</dbReference>
<dbReference type="PRINTS" id="PR01415">
    <property type="entry name" value="ANKYRIN"/>
</dbReference>
<dbReference type="PANTHER" id="PTHR24171:SF8">
    <property type="entry name" value="BRCA1-ASSOCIATED RING DOMAIN PROTEIN 1"/>
    <property type="match status" value="1"/>
</dbReference>
<name>K0KJ09_WICCF</name>
<dbReference type="InParanoid" id="K0KJ09"/>
<feature type="repeat" description="ANK" evidence="3">
    <location>
        <begin position="91"/>
        <end position="123"/>
    </location>
</feature>
<protein>
    <submittedName>
        <fullName evidence="4">Ankyrin</fullName>
    </submittedName>
</protein>
<dbReference type="eggNOG" id="KOG4412">
    <property type="taxonomic scope" value="Eukaryota"/>
</dbReference>
<dbReference type="SUPFAM" id="SSF48403">
    <property type="entry name" value="Ankyrin repeat"/>
    <property type="match status" value="1"/>
</dbReference>
<evidence type="ECO:0000256" key="3">
    <source>
        <dbReference type="PROSITE-ProRule" id="PRU00023"/>
    </source>
</evidence>
<comment type="caution">
    <text evidence="4">The sequence shown here is derived from an EMBL/GenBank/DDBJ whole genome shotgun (WGS) entry which is preliminary data.</text>
</comment>
<dbReference type="HOGENOM" id="CLU_000134_18_2_1"/>
<evidence type="ECO:0000313" key="5">
    <source>
        <dbReference type="Proteomes" id="UP000009328"/>
    </source>
</evidence>
<organism evidence="4 5">
    <name type="scientific">Wickerhamomyces ciferrii (strain ATCC 14091 / BCRC 22168 / CBS 111 / JCM 3599 / NBRC 0793 / NRRL Y-1031 F-60-10)</name>
    <name type="common">Yeast</name>
    <name type="synonym">Pichia ciferrii</name>
    <dbReference type="NCBI Taxonomy" id="1206466"/>
    <lineage>
        <taxon>Eukaryota</taxon>
        <taxon>Fungi</taxon>
        <taxon>Dikarya</taxon>
        <taxon>Ascomycota</taxon>
        <taxon>Saccharomycotina</taxon>
        <taxon>Saccharomycetes</taxon>
        <taxon>Phaffomycetales</taxon>
        <taxon>Wickerhamomycetaceae</taxon>
        <taxon>Wickerhamomyces</taxon>
    </lineage>
</organism>
<feature type="repeat" description="ANK" evidence="3">
    <location>
        <begin position="126"/>
        <end position="158"/>
    </location>
</feature>
<gene>
    <name evidence="4" type="primary">ANK1</name>
    <name evidence="4" type="ORF">BN7_985</name>
</gene>
<dbReference type="InterPro" id="IPR036770">
    <property type="entry name" value="Ankyrin_rpt-contain_sf"/>
</dbReference>
<dbReference type="InterPro" id="IPR002110">
    <property type="entry name" value="Ankyrin_rpt"/>
</dbReference>
<evidence type="ECO:0000256" key="1">
    <source>
        <dbReference type="ARBA" id="ARBA00022737"/>
    </source>
</evidence>
<sequence>MSGSQSQDFTLHEAARDGKILTVKGLVAENPKLVLKKDLDERVPLHWAASFGHLEIVSVLLNPTKFQSDSIPKEQKIKPFTIDIDEFVDEAGWTPLHIASSVGNLDIVQLLLKNDPEPDVNLQSNNGSTPIHLATSKKHLGVVKELIKHGASVRIKDKRSQYPLHRAASIGSLPLVETFIKEGKSPINAKDSAGWTAVHHALSEGHGDVAVLLVKSGADYNVEDDEGLTPLKVAVDDKVAQYFKAELKANGYEI</sequence>
<dbReference type="AlphaFoldDB" id="K0KJ09"/>
<dbReference type="STRING" id="1206466.K0KJ09"/>
<feature type="repeat" description="ANK" evidence="3">
    <location>
        <begin position="40"/>
        <end position="62"/>
    </location>
</feature>
<dbReference type="PANTHER" id="PTHR24171">
    <property type="entry name" value="ANKYRIN REPEAT DOMAIN-CONTAINING PROTEIN 39-RELATED"/>
    <property type="match status" value="1"/>
</dbReference>
<dbReference type="EMBL" id="CAIF01000020">
    <property type="protein sequence ID" value="CCH41444.1"/>
    <property type="molecule type" value="Genomic_DNA"/>
</dbReference>
<dbReference type="Proteomes" id="UP000009328">
    <property type="component" value="Unassembled WGS sequence"/>
</dbReference>
<dbReference type="FunCoup" id="K0KJ09">
    <property type="interactions" value="180"/>
</dbReference>
<keyword evidence="5" id="KW-1185">Reference proteome</keyword>
<dbReference type="GO" id="GO:0085020">
    <property type="term" value="P:protein K6-linked ubiquitination"/>
    <property type="evidence" value="ECO:0007669"/>
    <property type="project" value="TreeGrafter"/>
</dbReference>
<reference evidence="4 5" key="1">
    <citation type="journal article" date="2012" name="Eukaryot. Cell">
        <title>Draft genome sequence of Wickerhamomyces ciferrii NRRL Y-1031 F-60-10.</title>
        <authorList>
            <person name="Schneider J."/>
            <person name="Andrea H."/>
            <person name="Blom J."/>
            <person name="Jaenicke S."/>
            <person name="Ruckert C."/>
            <person name="Schorsch C."/>
            <person name="Szczepanowski R."/>
            <person name="Farwick M."/>
            <person name="Goesmann A."/>
            <person name="Puhler A."/>
            <person name="Schaffer S."/>
            <person name="Tauch A."/>
            <person name="Kohler T."/>
            <person name="Brinkrolf K."/>
        </authorList>
    </citation>
    <scope>NUCLEOTIDE SEQUENCE [LARGE SCALE GENOMIC DNA]</scope>
    <source>
        <strain evidence="5">ATCC 14091 / BCRC 22168 / CBS 111 / JCM 3599 / NBRC 0793 / NRRL Y-1031 F-60-10</strain>
    </source>
</reference>
<proteinExistence type="predicted"/>
<dbReference type="PROSITE" id="PS50088">
    <property type="entry name" value="ANK_REPEAT"/>
    <property type="match status" value="4"/>
</dbReference>
<dbReference type="Pfam" id="PF12796">
    <property type="entry name" value="Ank_2"/>
    <property type="match status" value="2"/>
</dbReference>
<evidence type="ECO:0000313" key="4">
    <source>
        <dbReference type="EMBL" id="CCH41444.1"/>
    </source>
</evidence>
<dbReference type="PROSITE" id="PS50297">
    <property type="entry name" value="ANK_REP_REGION"/>
    <property type="match status" value="4"/>
</dbReference>
<dbReference type="Gene3D" id="1.25.40.20">
    <property type="entry name" value="Ankyrin repeat-containing domain"/>
    <property type="match status" value="1"/>
</dbReference>
<evidence type="ECO:0000256" key="2">
    <source>
        <dbReference type="ARBA" id="ARBA00023043"/>
    </source>
</evidence>
<accession>K0KJ09</accession>
<keyword evidence="2 3" id="KW-0040">ANK repeat</keyword>
<dbReference type="GO" id="GO:0004842">
    <property type="term" value="F:ubiquitin-protein transferase activity"/>
    <property type="evidence" value="ECO:0007669"/>
    <property type="project" value="TreeGrafter"/>
</dbReference>